<comment type="caution">
    <text evidence="1">The sequence shown here is derived from an EMBL/GenBank/DDBJ whole genome shotgun (WGS) entry which is preliminary data.</text>
</comment>
<dbReference type="Proteomes" id="UP001196413">
    <property type="component" value="Unassembled WGS sequence"/>
</dbReference>
<protein>
    <submittedName>
        <fullName evidence="1">Uncharacterized protein</fullName>
    </submittedName>
</protein>
<evidence type="ECO:0000313" key="1">
    <source>
        <dbReference type="EMBL" id="KAJ1358981.1"/>
    </source>
</evidence>
<keyword evidence="2" id="KW-1185">Reference proteome</keyword>
<gene>
    <name evidence="1" type="ORF">KIN20_017569</name>
</gene>
<accession>A0AAD5N2P3</accession>
<sequence>MAIASGLEETSLRHTGIASATLKGRGGSYTIAAAMDRRTFGWGKNDFPQCGVPSEKTPSLTRKYIYQPPKGGSPKRCVSLSDDFCYVVKPTLIPEVSIRPHDEDSISSTFDQRQLMVQLRGSDLLTTQAVSRHFLSHHMDHASTFTNTNINSSIPIALVHLMA</sequence>
<dbReference type="EMBL" id="JAHQIW010003530">
    <property type="protein sequence ID" value="KAJ1358981.1"/>
    <property type="molecule type" value="Genomic_DNA"/>
</dbReference>
<evidence type="ECO:0000313" key="2">
    <source>
        <dbReference type="Proteomes" id="UP001196413"/>
    </source>
</evidence>
<reference evidence="1" key="1">
    <citation type="submission" date="2021-06" db="EMBL/GenBank/DDBJ databases">
        <title>Parelaphostrongylus tenuis whole genome reference sequence.</title>
        <authorList>
            <person name="Garwood T.J."/>
            <person name="Larsen P.A."/>
            <person name="Fountain-Jones N.M."/>
            <person name="Garbe J.R."/>
            <person name="Macchietto M.G."/>
            <person name="Kania S.A."/>
            <person name="Gerhold R.W."/>
            <person name="Richards J.E."/>
            <person name="Wolf T.M."/>
        </authorList>
    </citation>
    <scope>NUCLEOTIDE SEQUENCE</scope>
    <source>
        <strain evidence="1">MNPRO001-30</strain>
        <tissue evidence="1">Meninges</tissue>
    </source>
</reference>
<proteinExistence type="predicted"/>
<dbReference type="AlphaFoldDB" id="A0AAD5N2P3"/>
<organism evidence="1 2">
    <name type="scientific">Parelaphostrongylus tenuis</name>
    <name type="common">Meningeal worm</name>
    <dbReference type="NCBI Taxonomy" id="148309"/>
    <lineage>
        <taxon>Eukaryota</taxon>
        <taxon>Metazoa</taxon>
        <taxon>Ecdysozoa</taxon>
        <taxon>Nematoda</taxon>
        <taxon>Chromadorea</taxon>
        <taxon>Rhabditida</taxon>
        <taxon>Rhabditina</taxon>
        <taxon>Rhabditomorpha</taxon>
        <taxon>Strongyloidea</taxon>
        <taxon>Metastrongylidae</taxon>
        <taxon>Parelaphostrongylus</taxon>
    </lineage>
</organism>
<name>A0AAD5N2P3_PARTN</name>